<proteinExistence type="predicted"/>
<feature type="non-terminal residue" evidence="2">
    <location>
        <position position="78"/>
    </location>
</feature>
<feature type="compositionally biased region" description="Low complexity" evidence="1">
    <location>
        <begin position="54"/>
        <end position="69"/>
    </location>
</feature>
<dbReference type="EMBL" id="CADCTE010000198">
    <property type="protein sequence ID" value="CAA9276574.1"/>
    <property type="molecule type" value="Genomic_DNA"/>
</dbReference>
<name>A0A6J4JCL9_9MICC</name>
<accession>A0A6J4JCL9</accession>
<protein>
    <submittedName>
        <fullName evidence="2">Uncharacterized protein</fullName>
    </submittedName>
</protein>
<evidence type="ECO:0000313" key="2">
    <source>
        <dbReference type="EMBL" id="CAA9276574.1"/>
    </source>
</evidence>
<feature type="non-terminal residue" evidence="2">
    <location>
        <position position="1"/>
    </location>
</feature>
<gene>
    <name evidence="2" type="ORF">AVDCRST_MAG83-3759</name>
</gene>
<organism evidence="2">
    <name type="scientific">uncultured Arthrobacter sp</name>
    <dbReference type="NCBI Taxonomy" id="114050"/>
    <lineage>
        <taxon>Bacteria</taxon>
        <taxon>Bacillati</taxon>
        <taxon>Actinomycetota</taxon>
        <taxon>Actinomycetes</taxon>
        <taxon>Micrococcales</taxon>
        <taxon>Micrococcaceae</taxon>
        <taxon>Arthrobacter</taxon>
        <taxon>environmental samples</taxon>
    </lineage>
</organism>
<dbReference type="AlphaFoldDB" id="A0A6J4JCL9"/>
<sequence length="78" mass="8091">AEFVHRRSGACRRGGGAPRAAASGPGVPADRRGLPAPAHDRHRVVLQPRPPAPGHAGAPRPAQAAPQQARPRRSHPAL</sequence>
<feature type="compositionally biased region" description="Basic residues" evidence="1">
    <location>
        <begin position="1"/>
        <end position="10"/>
    </location>
</feature>
<feature type="region of interest" description="Disordered" evidence="1">
    <location>
        <begin position="1"/>
        <end position="78"/>
    </location>
</feature>
<reference evidence="2" key="1">
    <citation type="submission" date="2020-02" db="EMBL/GenBank/DDBJ databases">
        <authorList>
            <person name="Meier V. D."/>
        </authorList>
    </citation>
    <scope>NUCLEOTIDE SEQUENCE</scope>
    <source>
        <strain evidence="2">AVDCRST_MAG83</strain>
    </source>
</reference>
<evidence type="ECO:0000256" key="1">
    <source>
        <dbReference type="SAM" id="MobiDB-lite"/>
    </source>
</evidence>